<evidence type="ECO:0000256" key="1">
    <source>
        <dbReference type="SAM" id="MobiDB-lite"/>
    </source>
</evidence>
<dbReference type="Pfam" id="PF24656">
    <property type="entry name" value="CEPT76_peptidase"/>
    <property type="match status" value="1"/>
</dbReference>
<feature type="domain" description="C2" evidence="2">
    <location>
        <begin position="868"/>
        <end position="998"/>
    </location>
</feature>
<dbReference type="GO" id="GO:1905515">
    <property type="term" value="P:non-motile cilium assembly"/>
    <property type="evidence" value="ECO:0007669"/>
    <property type="project" value="TreeGrafter"/>
</dbReference>
<accession>A0AAD5TW49</accession>
<comment type="caution">
    <text evidence="3">The sequence shown here is derived from an EMBL/GenBank/DDBJ whole genome shotgun (WGS) entry which is preliminary data.</text>
</comment>
<dbReference type="PANTHER" id="PTHR20837:SF0">
    <property type="entry name" value="COILED-COIL AND C2 DOMAIN-CONTAINING PROTEIN 2A"/>
    <property type="match status" value="1"/>
</dbReference>
<gene>
    <name evidence="3" type="primary">CC2D2A</name>
    <name evidence="3" type="ORF">HDU87_002589</name>
</gene>
<feature type="region of interest" description="Disordered" evidence="1">
    <location>
        <begin position="1"/>
        <end position="27"/>
    </location>
</feature>
<dbReference type="InterPro" id="IPR000008">
    <property type="entry name" value="C2_dom"/>
</dbReference>
<evidence type="ECO:0000313" key="4">
    <source>
        <dbReference type="Proteomes" id="UP001212152"/>
    </source>
</evidence>
<dbReference type="GO" id="GO:1904491">
    <property type="term" value="P:protein localization to ciliary transition zone"/>
    <property type="evidence" value="ECO:0007669"/>
    <property type="project" value="TreeGrafter"/>
</dbReference>
<dbReference type="GO" id="GO:0035869">
    <property type="term" value="C:ciliary transition zone"/>
    <property type="evidence" value="ECO:0007669"/>
    <property type="project" value="TreeGrafter"/>
</dbReference>
<organism evidence="3 4">
    <name type="scientific">Geranomyces variabilis</name>
    <dbReference type="NCBI Taxonomy" id="109894"/>
    <lineage>
        <taxon>Eukaryota</taxon>
        <taxon>Fungi</taxon>
        <taxon>Fungi incertae sedis</taxon>
        <taxon>Chytridiomycota</taxon>
        <taxon>Chytridiomycota incertae sedis</taxon>
        <taxon>Chytridiomycetes</taxon>
        <taxon>Spizellomycetales</taxon>
        <taxon>Powellomycetaceae</taxon>
        <taxon>Geranomyces</taxon>
    </lineage>
</organism>
<feature type="region of interest" description="Disordered" evidence="1">
    <location>
        <begin position="380"/>
        <end position="407"/>
    </location>
</feature>
<protein>
    <submittedName>
        <fullName evidence="3">Coiled-coil and C2 domain-containing protein 2A</fullName>
    </submittedName>
</protein>
<dbReference type="InterPro" id="IPR028928">
    <property type="entry name" value="CC2D2AN-C2"/>
</dbReference>
<evidence type="ECO:0000259" key="2">
    <source>
        <dbReference type="SMART" id="SM00239"/>
    </source>
</evidence>
<dbReference type="PANTHER" id="PTHR20837">
    <property type="entry name" value="CENTROSOMAL PROTEIN-RELATED"/>
    <property type="match status" value="1"/>
</dbReference>
<dbReference type="InterPro" id="IPR056290">
    <property type="entry name" value="CEPT76/DRC7_peptidase-like_dom"/>
</dbReference>
<dbReference type="SMART" id="SM00239">
    <property type="entry name" value="C2"/>
    <property type="match status" value="1"/>
</dbReference>
<evidence type="ECO:0000313" key="3">
    <source>
        <dbReference type="EMBL" id="KAJ3185023.1"/>
    </source>
</evidence>
<proteinExistence type="predicted"/>
<feature type="compositionally biased region" description="Polar residues" evidence="1">
    <location>
        <begin position="8"/>
        <end position="21"/>
    </location>
</feature>
<dbReference type="InterPro" id="IPR052434">
    <property type="entry name" value="Tectonic-like_complex_comp"/>
</dbReference>
<sequence>MSNREHYTTLPTLSSAPQSPKKTLKRKDSFAEIYGDDSDRDEEGNWAVAAFKKLKERAETQAIETYLQKDRPSDVRARQDDSAILFHPDVVLPNYGAERAQTRFLHSAELDGFYIPEQPVISKQNMERFEKRLVWTEPDQGARWFDAFHRLNAVPIPLALEPRRPIRSDLTLLWHAVRTYPVPDDSHLTLTSDNLALTRIPIGAALPGGRGEARMLQLDVELGDLTLTEHPGILREARIVGQLSRRVDTLRERRRTCVAAAAQDRLDAARSLYAAEFGGDVYAASPVSADAREDRKSERLMEIKALRALRDAEFQTDRLLEFRILQDWDEISAARQASGSPSTGLTLLIETTRTSRSKAERFMDSQIQNEIADLREEGALRSARATPTASQEQVADGSATRGRSSQRDLWDDKRVKILSRNIRNCEQRLQQCFRPPGLPEFSFRCRWDRLPPLMPEAVSDRFHFWIVRTPPLIYLVFRYNSRIVTRTQPTPLDPRLCSARFRELDSGAGVFDLFRTGQGSASGRCRFAVRVRDMPDDIQVEIYEKGALRDTLVATLPVPVPSSSDTTAAVDRALTPIDFSGTVAGNLASGVLNLACAWGADSSGSVLAPPPPLERSEDPVGIATLMTPHNAIDFWKLMSWAREAGADPNDPRSQNLARLCQLCGAAAPTRGNHFRLDVPKWMRMAISEIGVGVDAGSARLSLLSKRNDARIRSASCPQAVTGIPLQDYEIEGAFVAFFNTDTPSHVPAYVPSPLLSPPPLLRGGSSLLSIRSASLLPSLSSTFPRGGSTPAPTEIPLLQRIRTHDLLRHAYRPRALRHDDLVREEKLPTRRQRGLYIPDWLRARRPLRPSRDTRADRKAVEGACEQVTLLVHVLRGAGVPARAGEARAGTRWVDAPRPVRPFVQATLRSSTARTATAEGPAPQWNDTLALEVDLANGGAASLTADFLRIDLFDEVIVDLAADEDDRDRIVHRRSDRAWLGCVEVPVCVVQNEIRLAGEFLVQQPHALVGYEPPADGRTTLHIFITLEPVIAVPSADEFEFQPLDPPVIHKLAARFTSSLPSHTQTRVTTVLVETLSGQTALLTRFVRPQSPPRSLPPTPSALLRYVSSIPTLPSRALYGRSALWTTTDQMLTLGAGGPGEHAVLLANLLAATTAGYWAVCLGRDAAGLPVAWVFGRQDAELTLWDPVAGTCWSVKDEKCPLAEIGQIFDATNIWANIQTQAHPARVNFGFNDSRQWRALFRSPNAGGETQTIQSEKPIYRSVDPAVVLERQSRIERTLVGAIESWRGIRLTRWNRLASRTFQSILPLLESSLLKDPPATHAGQQQQIIATHAELAKLRAVYRLRGSPQWMPYTDVASIAAAVRATDVYECDDEGCEFACAVFVSGYEGDVSAVWIWIAALIRKV</sequence>
<keyword evidence="4" id="KW-1185">Reference proteome</keyword>
<name>A0AAD5TW49_9FUNG</name>
<reference evidence="3" key="1">
    <citation type="submission" date="2020-05" db="EMBL/GenBank/DDBJ databases">
        <title>Phylogenomic resolution of chytrid fungi.</title>
        <authorList>
            <person name="Stajich J.E."/>
            <person name="Amses K."/>
            <person name="Simmons R."/>
            <person name="Seto K."/>
            <person name="Myers J."/>
            <person name="Bonds A."/>
            <person name="Quandt C.A."/>
            <person name="Barry K."/>
            <person name="Liu P."/>
            <person name="Grigoriev I."/>
            <person name="Longcore J.E."/>
            <person name="James T.Y."/>
        </authorList>
    </citation>
    <scope>NUCLEOTIDE SEQUENCE</scope>
    <source>
        <strain evidence="3">JEL0379</strain>
    </source>
</reference>
<dbReference type="EMBL" id="JADGJQ010000002">
    <property type="protein sequence ID" value="KAJ3185023.1"/>
    <property type="molecule type" value="Genomic_DNA"/>
</dbReference>
<dbReference type="Proteomes" id="UP001212152">
    <property type="component" value="Unassembled WGS sequence"/>
</dbReference>
<dbReference type="Pfam" id="PF15625">
    <property type="entry name" value="CC2D2AN-C2"/>
    <property type="match status" value="1"/>
</dbReference>